<evidence type="ECO:0000256" key="1">
    <source>
        <dbReference type="SAM" id="Phobius"/>
    </source>
</evidence>
<organism evidence="2 3">
    <name type="scientific">Jannaschia pagri</name>
    <dbReference type="NCBI Taxonomy" id="2829797"/>
    <lineage>
        <taxon>Bacteria</taxon>
        <taxon>Pseudomonadati</taxon>
        <taxon>Pseudomonadota</taxon>
        <taxon>Alphaproteobacteria</taxon>
        <taxon>Rhodobacterales</taxon>
        <taxon>Roseobacteraceae</taxon>
        <taxon>Jannaschia</taxon>
    </lineage>
</organism>
<dbReference type="RefSeq" id="WP_220749324.1">
    <property type="nucleotide sequence ID" value="NZ_BPFH01000004.1"/>
</dbReference>
<evidence type="ECO:0000313" key="3">
    <source>
        <dbReference type="Proteomes" id="UP000786693"/>
    </source>
</evidence>
<gene>
    <name evidence="2" type="ORF">JANAI62_24590</name>
</gene>
<keyword evidence="3" id="KW-1185">Reference proteome</keyword>
<keyword evidence="1" id="KW-0812">Transmembrane</keyword>
<accession>A0ABQ4NNB3</accession>
<keyword evidence="1" id="KW-1133">Transmembrane helix</keyword>
<feature type="transmembrane region" description="Helical" evidence="1">
    <location>
        <begin position="34"/>
        <end position="54"/>
    </location>
</feature>
<proteinExistence type="predicted"/>
<reference evidence="2 3" key="1">
    <citation type="submission" date="2021-05" db="EMBL/GenBank/DDBJ databases">
        <title>Bacteria Genome sequencing.</title>
        <authorList>
            <person name="Takabe Y."/>
            <person name="Nakajima Y."/>
            <person name="Suzuki S."/>
            <person name="Shiozaki T."/>
        </authorList>
    </citation>
    <scope>NUCLEOTIDE SEQUENCE [LARGE SCALE GENOMIC DNA]</scope>
    <source>
        <strain evidence="2 3">AI_62</strain>
    </source>
</reference>
<name>A0ABQ4NNB3_9RHOB</name>
<dbReference type="Proteomes" id="UP000786693">
    <property type="component" value="Unassembled WGS sequence"/>
</dbReference>
<protein>
    <recommendedName>
        <fullName evidence="4">DUF3329 domain-containing protein</fullName>
    </recommendedName>
</protein>
<keyword evidence="1" id="KW-0472">Membrane</keyword>
<sequence>MLDPDHPFFAPVWRRWAVIGVCFGWALFELSNGATLWAGGFAGLGAYAFWALILGPRIKR</sequence>
<evidence type="ECO:0008006" key="4">
    <source>
        <dbReference type="Google" id="ProtNLM"/>
    </source>
</evidence>
<evidence type="ECO:0000313" key="2">
    <source>
        <dbReference type="EMBL" id="GIT95836.1"/>
    </source>
</evidence>
<dbReference type="EMBL" id="BPFH01000004">
    <property type="protein sequence ID" value="GIT95836.1"/>
    <property type="molecule type" value="Genomic_DNA"/>
</dbReference>
<comment type="caution">
    <text evidence="2">The sequence shown here is derived from an EMBL/GenBank/DDBJ whole genome shotgun (WGS) entry which is preliminary data.</text>
</comment>